<feature type="region of interest" description="Disordered" evidence="1">
    <location>
        <begin position="38"/>
        <end position="59"/>
    </location>
</feature>
<organism evidence="2 3">
    <name type="scientific">Streptomyces echinoruber</name>
    <dbReference type="NCBI Taxonomy" id="68898"/>
    <lineage>
        <taxon>Bacteria</taxon>
        <taxon>Bacillati</taxon>
        <taxon>Actinomycetota</taxon>
        <taxon>Actinomycetes</taxon>
        <taxon>Kitasatosporales</taxon>
        <taxon>Streptomycetaceae</taxon>
        <taxon>Streptomyces</taxon>
    </lineage>
</organism>
<gene>
    <name evidence="2" type="ORF">GCM10010389_07880</name>
</gene>
<evidence type="ECO:0000313" key="2">
    <source>
        <dbReference type="EMBL" id="GGZ72923.1"/>
    </source>
</evidence>
<protein>
    <submittedName>
        <fullName evidence="2">Uncharacterized protein</fullName>
    </submittedName>
</protein>
<reference evidence="2" key="2">
    <citation type="submission" date="2020-09" db="EMBL/GenBank/DDBJ databases">
        <authorList>
            <person name="Sun Q."/>
            <person name="Ohkuma M."/>
        </authorList>
    </citation>
    <scope>NUCLEOTIDE SEQUENCE</scope>
    <source>
        <strain evidence="2">JCM 5016</strain>
    </source>
</reference>
<keyword evidence="3" id="KW-1185">Reference proteome</keyword>
<accession>A0A918V6F9</accession>
<feature type="compositionally biased region" description="Low complexity" evidence="1">
    <location>
        <begin position="49"/>
        <end position="59"/>
    </location>
</feature>
<reference evidence="2" key="1">
    <citation type="journal article" date="2014" name="Int. J. Syst. Evol. Microbiol.">
        <title>Complete genome sequence of Corynebacterium casei LMG S-19264T (=DSM 44701T), isolated from a smear-ripened cheese.</title>
        <authorList>
            <consortium name="US DOE Joint Genome Institute (JGI-PGF)"/>
            <person name="Walter F."/>
            <person name="Albersmeier A."/>
            <person name="Kalinowski J."/>
            <person name="Ruckert C."/>
        </authorList>
    </citation>
    <scope>NUCLEOTIDE SEQUENCE</scope>
    <source>
        <strain evidence="2">JCM 5016</strain>
    </source>
</reference>
<dbReference type="Proteomes" id="UP000623010">
    <property type="component" value="Unassembled WGS sequence"/>
</dbReference>
<evidence type="ECO:0000256" key="1">
    <source>
        <dbReference type="SAM" id="MobiDB-lite"/>
    </source>
</evidence>
<sequence length="59" mass="6595">MELAALVLLIVNAASGLMGHSAQLGPLRRDVVRALQRARRGRRPRPERAPWWARGRAGR</sequence>
<comment type="caution">
    <text evidence="2">The sequence shown here is derived from an EMBL/GenBank/DDBJ whole genome shotgun (WGS) entry which is preliminary data.</text>
</comment>
<name>A0A918V6F9_9ACTN</name>
<evidence type="ECO:0000313" key="3">
    <source>
        <dbReference type="Proteomes" id="UP000623010"/>
    </source>
</evidence>
<dbReference type="AlphaFoldDB" id="A0A918V6F9"/>
<proteinExistence type="predicted"/>
<dbReference type="EMBL" id="BMWH01000002">
    <property type="protein sequence ID" value="GGZ72923.1"/>
    <property type="molecule type" value="Genomic_DNA"/>
</dbReference>